<dbReference type="InterPro" id="IPR003959">
    <property type="entry name" value="ATPase_AAA_core"/>
</dbReference>
<dbReference type="GO" id="GO:0004519">
    <property type="term" value="F:endonuclease activity"/>
    <property type="evidence" value="ECO:0007669"/>
    <property type="project" value="UniProtKB-KW"/>
</dbReference>
<keyword evidence="3" id="KW-0255">Endonuclease</keyword>
<dbReference type="AlphaFoldDB" id="A0A1C3V706"/>
<reference evidence="4" key="1">
    <citation type="submission" date="2016-08" db="EMBL/GenBank/DDBJ databases">
        <authorList>
            <person name="Varghese N."/>
            <person name="Submissions Spin"/>
        </authorList>
    </citation>
    <scope>NUCLEOTIDE SEQUENCE [LARGE SCALE GENOMIC DNA]</scope>
    <source>
        <strain evidence="4">CCBAU 57015</strain>
    </source>
</reference>
<dbReference type="Gene3D" id="3.40.50.300">
    <property type="entry name" value="P-loop containing nucleotide triphosphate hydrolases"/>
    <property type="match status" value="2"/>
</dbReference>
<gene>
    <name evidence="3" type="ORF">GA0061100_104522</name>
</gene>
<evidence type="ECO:0000313" key="3">
    <source>
        <dbReference type="EMBL" id="SCB23590.1"/>
    </source>
</evidence>
<dbReference type="Pfam" id="PF13476">
    <property type="entry name" value="AAA_23"/>
    <property type="match status" value="1"/>
</dbReference>
<dbReference type="GO" id="GO:0006302">
    <property type="term" value="P:double-strand break repair"/>
    <property type="evidence" value="ECO:0007669"/>
    <property type="project" value="InterPro"/>
</dbReference>
<feature type="domain" description="Rad50/SbcC-type AAA" evidence="2">
    <location>
        <begin position="7"/>
        <end position="61"/>
    </location>
</feature>
<dbReference type="GO" id="GO:0016887">
    <property type="term" value="F:ATP hydrolysis activity"/>
    <property type="evidence" value="ECO:0007669"/>
    <property type="project" value="InterPro"/>
</dbReference>
<dbReference type="STRING" id="52131.GA0061100_104522"/>
<sequence length="610" mass="67682">MRLVRARIKGFQSFSDSGDIEFEGGINLIIGQNNAGKSALLRALLPILADDRHRTPARFETHTLASPEINLTLDVSGPEIKDWILRSGGPQYFPLPVRQGAPPPDGPALLKRIFESNNLFLRVTHRPQQSFLADYPSHGLFEAFQNTGGTRLCAVATPVGGEIQTSLQVSDADTLPGLLFSAWSRDMFYFAPERMTVGEAPQGYSNRLVPNASNLPNILLMLVAERGDTFSQLIHHLREIFPTVGNISTRTKPENNFLEVRVWPTEAMERVELSFPLNSSGTGVSQVIALLTAIMTLDNAVVIIDEINSFLHPAAVKALLRILQARYADHQYIISTHAPEVIGFANPKTIQLVKRVGYESSIERLNLAEVGKFREVAEHLGVSMADVFAAERVIWVEGPTEELCFPYLYQQLIGPLPRGTIFTSVAATGDFNSNKRDPAIVYEVYKRLSAAAANLIVSVAFSFDTEKLTVSEKEKMRRDSGGLLQFLPRRHLECYLVDPAAIAAFIVRKDPVSEGKVTPAHVRQSLEDAAKTQQFRIKEWADDIGDVDWLTHVDAANLIDYACGVLSEYRAPFNKKDDSLFLLQHIIEHDSDALSPLRDYVASLVSSNQH</sequence>
<dbReference type="PANTHER" id="PTHR43581:SF4">
    <property type="entry name" value="ATP_GTP PHOSPHATASE"/>
    <property type="match status" value="1"/>
</dbReference>
<evidence type="ECO:0000259" key="2">
    <source>
        <dbReference type="Pfam" id="PF13476"/>
    </source>
</evidence>
<dbReference type="GO" id="GO:0005524">
    <property type="term" value="F:ATP binding"/>
    <property type="evidence" value="ECO:0007669"/>
    <property type="project" value="InterPro"/>
</dbReference>
<evidence type="ECO:0000313" key="4">
    <source>
        <dbReference type="Proteomes" id="UP000186228"/>
    </source>
</evidence>
<dbReference type="Proteomes" id="UP000186228">
    <property type="component" value="Unassembled WGS sequence"/>
</dbReference>
<dbReference type="InterPro" id="IPR051396">
    <property type="entry name" value="Bact_Antivir_Def_Nuclease"/>
</dbReference>
<dbReference type="EMBL" id="FMAC01000004">
    <property type="protein sequence ID" value="SCB23590.1"/>
    <property type="molecule type" value="Genomic_DNA"/>
</dbReference>
<dbReference type="InterPro" id="IPR027417">
    <property type="entry name" value="P-loop_NTPase"/>
</dbReference>
<dbReference type="InterPro" id="IPR038729">
    <property type="entry name" value="Rad50/SbcC_AAA"/>
</dbReference>
<keyword evidence="4" id="KW-1185">Reference proteome</keyword>
<name>A0A1C3V706_9HYPH</name>
<dbReference type="RefSeq" id="WP_075853729.1">
    <property type="nucleotide sequence ID" value="NZ_FMAC01000004.1"/>
</dbReference>
<evidence type="ECO:0000259" key="1">
    <source>
        <dbReference type="Pfam" id="PF13304"/>
    </source>
</evidence>
<protein>
    <submittedName>
        <fullName evidence="3">Predicted ATP-dependent endonuclease of the OLD family, contains P-loop ATPase and TOPRIM domains</fullName>
    </submittedName>
</protein>
<keyword evidence="3" id="KW-0540">Nuclease</keyword>
<dbReference type="OrthoDB" id="3322489at2"/>
<accession>A0A1C3V706</accession>
<organism evidence="3 4">
    <name type="scientific">Rhizobium hainanense</name>
    <dbReference type="NCBI Taxonomy" id="52131"/>
    <lineage>
        <taxon>Bacteria</taxon>
        <taxon>Pseudomonadati</taxon>
        <taxon>Pseudomonadota</taxon>
        <taxon>Alphaproteobacteria</taxon>
        <taxon>Hyphomicrobiales</taxon>
        <taxon>Rhizobiaceae</taxon>
        <taxon>Rhizobium/Agrobacterium group</taxon>
        <taxon>Rhizobium</taxon>
    </lineage>
</organism>
<dbReference type="SUPFAM" id="SSF52540">
    <property type="entry name" value="P-loop containing nucleoside triphosphate hydrolases"/>
    <property type="match status" value="1"/>
</dbReference>
<proteinExistence type="predicted"/>
<dbReference type="PANTHER" id="PTHR43581">
    <property type="entry name" value="ATP/GTP PHOSPHATASE"/>
    <property type="match status" value="1"/>
</dbReference>
<feature type="domain" description="ATPase AAA-type core" evidence="1">
    <location>
        <begin position="275"/>
        <end position="342"/>
    </location>
</feature>
<keyword evidence="3" id="KW-0378">Hydrolase</keyword>
<dbReference type="Pfam" id="PF13304">
    <property type="entry name" value="AAA_21"/>
    <property type="match status" value="1"/>
</dbReference>